<feature type="domain" description="Sema" evidence="14">
    <location>
        <begin position="38"/>
        <end position="484"/>
    </location>
</feature>
<evidence type="ECO:0000313" key="16">
    <source>
        <dbReference type="Proteomes" id="UP001286313"/>
    </source>
</evidence>
<organism evidence="15 16">
    <name type="scientific">Petrolisthes cinctipes</name>
    <name type="common">Flat porcelain crab</name>
    <dbReference type="NCBI Taxonomy" id="88211"/>
    <lineage>
        <taxon>Eukaryota</taxon>
        <taxon>Metazoa</taxon>
        <taxon>Ecdysozoa</taxon>
        <taxon>Arthropoda</taxon>
        <taxon>Crustacea</taxon>
        <taxon>Multicrustacea</taxon>
        <taxon>Malacostraca</taxon>
        <taxon>Eumalacostraca</taxon>
        <taxon>Eucarida</taxon>
        <taxon>Decapoda</taxon>
        <taxon>Pleocyemata</taxon>
        <taxon>Anomura</taxon>
        <taxon>Galatheoidea</taxon>
        <taxon>Porcellanidae</taxon>
        <taxon>Petrolisthes</taxon>
    </lineage>
</organism>
<dbReference type="PANTHER" id="PTHR11036:SF79">
    <property type="entry name" value="SEMAPHORIN 5C, ISOFORM A"/>
    <property type="match status" value="1"/>
</dbReference>
<evidence type="ECO:0000256" key="3">
    <source>
        <dbReference type="ARBA" id="ARBA00022737"/>
    </source>
</evidence>
<dbReference type="SUPFAM" id="SSF103575">
    <property type="entry name" value="Plexin repeat"/>
    <property type="match status" value="1"/>
</dbReference>
<proteinExistence type="predicted"/>
<dbReference type="InterPro" id="IPR001627">
    <property type="entry name" value="Semap_dom"/>
</dbReference>
<dbReference type="GO" id="GO:0030335">
    <property type="term" value="P:positive regulation of cell migration"/>
    <property type="evidence" value="ECO:0007669"/>
    <property type="project" value="TreeGrafter"/>
</dbReference>
<dbReference type="EMBL" id="JAWQEG010008769">
    <property type="protein sequence ID" value="KAK3849679.1"/>
    <property type="molecule type" value="Genomic_DNA"/>
</dbReference>
<feature type="transmembrane region" description="Helical" evidence="12">
    <location>
        <begin position="964"/>
        <end position="988"/>
    </location>
</feature>
<evidence type="ECO:0000256" key="1">
    <source>
        <dbReference type="ARBA" id="ARBA00004167"/>
    </source>
</evidence>
<dbReference type="Pfam" id="PF23260">
    <property type="entry name" value="TSP1_2"/>
    <property type="match status" value="1"/>
</dbReference>
<protein>
    <recommendedName>
        <fullName evidence="14">Sema domain-containing protein</fullName>
    </recommendedName>
</protein>
<dbReference type="GO" id="GO:0030215">
    <property type="term" value="F:semaphorin receptor binding"/>
    <property type="evidence" value="ECO:0007669"/>
    <property type="project" value="InterPro"/>
</dbReference>
<dbReference type="Pfam" id="PF01403">
    <property type="entry name" value="Sema"/>
    <property type="match status" value="1"/>
</dbReference>
<keyword evidence="13" id="KW-0732">Signal</keyword>
<keyword evidence="9" id="KW-0325">Glycoprotein</keyword>
<dbReference type="PROSITE" id="PS50092">
    <property type="entry name" value="TSP1"/>
    <property type="match status" value="6"/>
</dbReference>
<comment type="subcellular location">
    <subcellularLocation>
        <location evidence="1">Membrane</location>
        <topology evidence="1">Single-pass membrane protein</topology>
    </subcellularLocation>
</comment>
<dbReference type="FunFam" id="2.20.100.10:FF:000007">
    <property type="entry name" value="Thrombospondin 1"/>
    <property type="match status" value="1"/>
</dbReference>
<dbReference type="FunFam" id="2.20.100.10:FF:000001">
    <property type="entry name" value="semaphorin-5A isoform X1"/>
    <property type="match status" value="2"/>
</dbReference>
<dbReference type="PROSITE" id="PS51004">
    <property type="entry name" value="SEMA"/>
    <property type="match status" value="1"/>
</dbReference>
<dbReference type="SUPFAM" id="SSF101912">
    <property type="entry name" value="Sema domain"/>
    <property type="match status" value="1"/>
</dbReference>
<dbReference type="SMART" id="SM00209">
    <property type="entry name" value="TSP1"/>
    <property type="match status" value="6"/>
</dbReference>
<evidence type="ECO:0000256" key="7">
    <source>
        <dbReference type="ARBA" id="ARBA00023136"/>
    </source>
</evidence>
<evidence type="ECO:0000256" key="12">
    <source>
        <dbReference type="SAM" id="Phobius"/>
    </source>
</evidence>
<dbReference type="InterPro" id="IPR057563">
    <property type="entry name" value="Sema5A/B-like_TSP-1"/>
</dbReference>
<evidence type="ECO:0000259" key="14">
    <source>
        <dbReference type="PROSITE" id="PS51004"/>
    </source>
</evidence>
<keyword evidence="4" id="KW-0221">Differentiation</keyword>
<dbReference type="SMART" id="SM00630">
    <property type="entry name" value="Sema"/>
    <property type="match status" value="1"/>
</dbReference>
<dbReference type="AlphaFoldDB" id="A0AAE1BII2"/>
<dbReference type="Pfam" id="PF00090">
    <property type="entry name" value="TSP_1"/>
    <property type="match status" value="5"/>
</dbReference>
<keyword evidence="16" id="KW-1185">Reference proteome</keyword>
<dbReference type="FunFam" id="2.20.100.10:FF:000021">
    <property type="entry name" value="semaphorin-5B isoform X1"/>
    <property type="match status" value="1"/>
</dbReference>
<keyword evidence="2 12" id="KW-0812">Transmembrane</keyword>
<evidence type="ECO:0000313" key="15">
    <source>
        <dbReference type="EMBL" id="KAK3849679.1"/>
    </source>
</evidence>
<evidence type="ECO:0000256" key="13">
    <source>
        <dbReference type="SAM" id="SignalP"/>
    </source>
</evidence>
<dbReference type="Proteomes" id="UP001286313">
    <property type="component" value="Unassembled WGS sequence"/>
</dbReference>
<dbReference type="PANTHER" id="PTHR11036">
    <property type="entry name" value="SEMAPHORIN"/>
    <property type="match status" value="1"/>
</dbReference>
<feature type="signal peptide" evidence="13">
    <location>
        <begin position="1"/>
        <end position="18"/>
    </location>
</feature>
<dbReference type="InterPro" id="IPR027231">
    <property type="entry name" value="Semaphorin"/>
</dbReference>
<dbReference type="GO" id="GO:0005886">
    <property type="term" value="C:plasma membrane"/>
    <property type="evidence" value="ECO:0007669"/>
    <property type="project" value="TreeGrafter"/>
</dbReference>
<evidence type="ECO:0000256" key="10">
    <source>
        <dbReference type="PROSITE-ProRule" id="PRU00352"/>
    </source>
</evidence>
<dbReference type="InterPro" id="IPR015943">
    <property type="entry name" value="WD40/YVTN_repeat-like_dom_sf"/>
</dbReference>
<dbReference type="InterPro" id="IPR036352">
    <property type="entry name" value="Semap_dom_sf"/>
</dbReference>
<evidence type="ECO:0000256" key="11">
    <source>
        <dbReference type="SAM" id="MobiDB-lite"/>
    </source>
</evidence>
<dbReference type="GO" id="GO:0007411">
    <property type="term" value="P:axon guidance"/>
    <property type="evidence" value="ECO:0007669"/>
    <property type="project" value="TreeGrafter"/>
</dbReference>
<dbReference type="InterPro" id="IPR016201">
    <property type="entry name" value="PSI"/>
</dbReference>
<feature type="chain" id="PRO_5042192944" description="Sema domain-containing protein" evidence="13">
    <location>
        <begin position="19"/>
        <end position="1083"/>
    </location>
</feature>
<feature type="compositionally biased region" description="Polar residues" evidence="11">
    <location>
        <begin position="1026"/>
        <end position="1036"/>
    </location>
</feature>
<accession>A0AAE1BII2</accession>
<keyword evidence="7 12" id="KW-0472">Membrane</keyword>
<evidence type="ECO:0000256" key="2">
    <source>
        <dbReference type="ARBA" id="ARBA00022692"/>
    </source>
</evidence>
<feature type="region of interest" description="Disordered" evidence="11">
    <location>
        <begin position="1016"/>
        <end position="1036"/>
    </location>
</feature>
<sequence length="1083" mass="118441">MVLGVATVLSWLVPPTSCLAPTTHLDAPPGTHTHQEADTYVSYDELADGTDRFSLTGVKNYTQLVFDPTSYQVVVGARDRVFRLSLVGLQLLETSDWAANKSTVEMCSLKGQSLAACHNFVRVMHIYRDRLLVCGTNAFNPLCTWRRLSDINHIEGWERGLTRCPYDPFVPVTSLLTSEGSLYLGSSLDFSGMDSAFIRSLGPGVTLRTHKYDLKWLSSPKFVKSFEAAGFIYFIFRENAVEYLNCGKRVSSRIGRVCKGDEGGTRVLRSYWTTFLKSQLSCSVPGNVPFHYDYIQDLTYLPKEQVLYGVFSTADNGLMGSAVCLFNMTAVNASFDGPFKYQSDPSSAWEPVTADNNHFRCHKSAGGGRQASLAADKFQLMDQPVLPHTPHPLFLLSSNRLSHMAVDVVGTRQSGSVHIVFVADSGGTVRKLSVVPGPPQIVCLLEVLHPFPHNTSATIHTLKLLKDTNSLYLGTDSEVVRLPVHRCDRYHTRASCLAARDPYCGWDEGRLQCSPPPGRNPFVPTWIQGVIDCPRQEDPVDGGWSGWSSWLPCVQMGSSDSCQCRHRSCGSPRPARGGAQCVGPNTEVANCTVHGGWTSWSSWSQCSATCGIAVKTRRRSCSNPEPRHGGRVCVGQERTEIYCHSLPHCPSYTALPVDGGWSEWGEWSRCSASCGSGIRRRRRTCSRPSPRNGGADCTGCEEDTERCGDWPCPETRRLTSWTSWLAVNSTGQGSTVVQRRFRAECVATGDRDDPLRTGGWRHEERVCQDGWCGDSETSGWSGWGEWSQCDKPCGEGKQIRQRSCDSGSCSGVASLERPCNKQPCVGLWGCWSAWSACSASCGSGRQTRQRTCLSPTHPDPICSGHSISHQSCDNQVCPGEEGWGAWSQWSECSGGGEERSRSRTCLSHKPSQCRGLDIQRESCSQLLHTGEVTVLESVSEDLGSSKIDDGDGDGEGGTVSVQAMVLSCLGCLVLGALLGALATFHVFVRRKRRRVPSSPHYMTAKPNHYVSVPGADWKRKAGGGSQSPNGSLKNGSIKSSLRAAMTSVPLKEFDTATIKRSSHGSYGNGHLRADLDSDTIFNF</sequence>
<evidence type="ECO:0000256" key="6">
    <source>
        <dbReference type="ARBA" id="ARBA00022989"/>
    </source>
</evidence>
<reference evidence="15" key="1">
    <citation type="submission" date="2023-10" db="EMBL/GenBank/DDBJ databases">
        <title>Genome assemblies of two species of porcelain crab, Petrolisthes cinctipes and Petrolisthes manimaculis (Anomura: Porcellanidae).</title>
        <authorList>
            <person name="Angst P."/>
        </authorList>
    </citation>
    <scope>NUCLEOTIDE SEQUENCE</scope>
    <source>
        <strain evidence="15">PB745_01</strain>
        <tissue evidence="15">Gill</tissue>
    </source>
</reference>
<dbReference type="SUPFAM" id="SSF82895">
    <property type="entry name" value="TSP-1 type 1 repeat"/>
    <property type="match status" value="6"/>
</dbReference>
<keyword evidence="8" id="KW-1015">Disulfide bond</keyword>
<evidence type="ECO:0000256" key="5">
    <source>
        <dbReference type="ARBA" id="ARBA00022902"/>
    </source>
</evidence>
<evidence type="ECO:0000256" key="9">
    <source>
        <dbReference type="ARBA" id="ARBA00023180"/>
    </source>
</evidence>
<dbReference type="SMART" id="SM00423">
    <property type="entry name" value="PSI"/>
    <property type="match status" value="1"/>
</dbReference>
<dbReference type="Gene3D" id="2.130.10.10">
    <property type="entry name" value="YVTN repeat-like/Quinoprotein amine dehydrogenase"/>
    <property type="match status" value="1"/>
</dbReference>
<evidence type="ECO:0000256" key="8">
    <source>
        <dbReference type="ARBA" id="ARBA00023157"/>
    </source>
</evidence>
<evidence type="ECO:0000256" key="4">
    <source>
        <dbReference type="ARBA" id="ARBA00022782"/>
    </source>
</evidence>
<dbReference type="GO" id="GO:0071526">
    <property type="term" value="P:semaphorin-plexin signaling pathway"/>
    <property type="evidence" value="ECO:0007669"/>
    <property type="project" value="TreeGrafter"/>
</dbReference>
<keyword evidence="3" id="KW-0677">Repeat</keyword>
<dbReference type="Gene3D" id="2.20.100.10">
    <property type="entry name" value="Thrombospondin type-1 (TSP1) repeat"/>
    <property type="match status" value="6"/>
</dbReference>
<keyword evidence="6 12" id="KW-1133">Transmembrane helix</keyword>
<dbReference type="PRINTS" id="PR01705">
    <property type="entry name" value="TSP1REPEAT"/>
</dbReference>
<name>A0AAE1BII2_PETCI</name>
<keyword evidence="5" id="KW-0524">Neurogenesis</keyword>
<dbReference type="GO" id="GO:0045499">
    <property type="term" value="F:chemorepellent activity"/>
    <property type="evidence" value="ECO:0007669"/>
    <property type="project" value="TreeGrafter"/>
</dbReference>
<comment type="caution">
    <text evidence="15">The sequence shown here is derived from an EMBL/GenBank/DDBJ whole genome shotgun (WGS) entry which is preliminary data.</text>
</comment>
<comment type="caution">
    <text evidence="10">Lacks conserved residue(s) required for the propagation of feature annotation.</text>
</comment>
<gene>
    <name evidence="15" type="ORF">Pcinc_043575</name>
</gene>
<dbReference type="InterPro" id="IPR000884">
    <property type="entry name" value="TSP1_rpt"/>
</dbReference>
<dbReference type="Gene3D" id="3.30.1680.10">
    <property type="entry name" value="ligand-binding face of the semaphorins, domain 2"/>
    <property type="match status" value="1"/>
</dbReference>
<dbReference type="InterPro" id="IPR036383">
    <property type="entry name" value="TSP1_rpt_sf"/>
</dbReference>